<organism evidence="7 8">
    <name type="scientific">Entomortierella parvispora</name>
    <dbReference type="NCBI Taxonomy" id="205924"/>
    <lineage>
        <taxon>Eukaryota</taxon>
        <taxon>Fungi</taxon>
        <taxon>Fungi incertae sedis</taxon>
        <taxon>Mucoromycota</taxon>
        <taxon>Mortierellomycotina</taxon>
        <taxon>Mortierellomycetes</taxon>
        <taxon>Mortierellales</taxon>
        <taxon>Mortierellaceae</taxon>
        <taxon>Entomortierella</taxon>
    </lineage>
</organism>
<evidence type="ECO:0000313" key="7">
    <source>
        <dbReference type="EMBL" id="GJJ71328.1"/>
    </source>
</evidence>
<gene>
    <name evidence="7" type="ORF">EMPS_03678</name>
</gene>
<accession>A0A9P3H787</accession>
<evidence type="ECO:0000256" key="5">
    <source>
        <dbReference type="SAM" id="MobiDB-lite"/>
    </source>
</evidence>
<dbReference type="InterPro" id="IPR002938">
    <property type="entry name" value="FAD-bd"/>
</dbReference>
<dbReference type="PANTHER" id="PTHR47356">
    <property type="entry name" value="FAD-DEPENDENT MONOOXYGENASE ASQG-RELATED"/>
    <property type="match status" value="1"/>
</dbReference>
<feature type="domain" description="FAD-binding" evidence="6">
    <location>
        <begin position="34"/>
        <end position="194"/>
    </location>
</feature>
<evidence type="ECO:0000256" key="1">
    <source>
        <dbReference type="ARBA" id="ARBA00007992"/>
    </source>
</evidence>
<evidence type="ECO:0000259" key="6">
    <source>
        <dbReference type="Pfam" id="PF01494"/>
    </source>
</evidence>
<feature type="domain" description="FAD-binding" evidence="6">
    <location>
        <begin position="317"/>
        <end position="403"/>
    </location>
</feature>
<dbReference type="Gene3D" id="3.50.50.60">
    <property type="entry name" value="FAD/NAD(P)-binding domain"/>
    <property type="match status" value="1"/>
</dbReference>
<keyword evidence="3" id="KW-0274">FAD</keyword>
<dbReference type="PRINTS" id="PR00420">
    <property type="entry name" value="RNGMNOXGNASE"/>
</dbReference>
<dbReference type="AlphaFoldDB" id="A0A9P3H787"/>
<keyword evidence="4" id="KW-0560">Oxidoreductase</keyword>
<dbReference type="GO" id="GO:0071949">
    <property type="term" value="F:FAD binding"/>
    <property type="evidence" value="ECO:0007669"/>
    <property type="project" value="InterPro"/>
</dbReference>
<name>A0A9P3H787_9FUNG</name>
<evidence type="ECO:0000256" key="2">
    <source>
        <dbReference type="ARBA" id="ARBA00022630"/>
    </source>
</evidence>
<dbReference type="SUPFAM" id="SSF51905">
    <property type="entry name" value="FAD/NAD(P)-binding domain"/>
    <property type="match status" value="1"/>
</dbReference>
<sequence>MNPHRAHKPVDEFDETPIKYPSKLPAKSDGKNPHVMIVGAGVGGLFLAILLDKAGIPYEIYERTSEVKALGSAMSLNANILAAFEQLGLYEEFKKIALPCQKMEIMYEDMKTIATIDISDNGLTGYEHMLFSRPKLYALLESKVPKERIHFNKKVLSMMQNKEGVMIRCADGTTYHGDVLVGADGAYSAVRQGLYKSLQDKNLLPEVDAKDLNKGYACLVGTTDPVDPEKYPFVKSELATRLLTIGEGTPYTWVVYNVAENKICYMIVCQYKTLALAEQEKFRNSEWAPERNADMIKAVKDFPAPCGGTMGDLINLTPADRVSRVYLEDKIFSTWTHGRTVLIGDAAHKLLPSAGQGAITAMQDAIILANCLYDLESLAQQDIQAALEDFREQRHDKVEEIYQKSKTTAALSYGQTWIEKIMRYLVFNCLPHSAYTKNLRKETAYRPQATFLPLAEVRGTGPVLPQKPSKRYEAELKKKAEEESETSSAAITAVAAAAAV</sequence>
<comment type="similarity">
    <text evidence="1">Belongs to the paxM FAD-dependent monooxygenase family.</text>
</comment>
<evidence type="ECO:0000256" key="3">
    <source>
        <dbReference type="ARBA" id="ARBA00022827"/>
    </source>
</evidence>
<dbReference type="Pfam" id="PF01494">
    <property type="entry name" value="FAD_binding_3"/>
    <property type="match status" value="2"/>
</dbReference>
<reference evidence="7" key="1">
    <citation type="submission" date="2021-11" db="EMBL/GenBank/DDBJ databases">
        <authorList>
            <person name="Herlambang A."/>
            <person name="Guo Y."/>
            <person name="Takashima Y."/>
            <person name="Nishizawa T."/>
        </authorList>
    </citation>
    <scope>NUCLEOTIDE SEQUENCE</scope>
    <source>
        <strain evidence="7">E1425</strain>
    </source>
</reference>
<dbReference type="InterPro" id="IPR036188">
    <property type="entry name" value="FAD/NAD-bd_sf"/>
</dbReference>
<evidence type="ECO:0000313" key="8">
    <source>
        <dbReference type="Proteomes" id="UP000827284"/>
    </source>
</evidence>
<evidence type="ECO:0000256" key="4">
    <source>
        <dbReference type="ARBA" id="ARBA00023002"/>
    </source>
</evidence>
<feature type="region of interest" description="Disordered" evidence="5">
    <location>
        <begin position="1"/>
        <end position="27"/>
    </location>
</feature>
<protein>
    <recommendedName>
        <fullName evidence="6">FAD-binding domain-containing protein</fullName>
    </recommendedName>
</protein>
<dbReference type="OrthoDB" id="655030at2759"/>
<comment type="caution">
    <text evidence="7">The sequence shown here is derived from an EMBL/GenBank/DDBJ whole genome shotgun (WGS) entry which is preliminary data.</text>
</comment>
<dbReference type="InterPro" id="IPR050562">
    <property type="entry name" value="FAD_mOase_fung"/>
</dbReference>
<dbReference type="Proteomes" id="UP000827284">
    <property type="component" value="Unassembled WGS sequence"/>
</dbReference>
<proteinExistence type="inferred from homology"/>
<feature type="compositionally biased region" description="Basic and acidic residues" evidence="5">
    <location>
        <begin position="470"/>
        <end position="481"/>
    </location>
</feature>
<feature type="compositionally biased region" description="Low complexity" evidence="5">
    <location>
        <begin position="486"/>
        <end position="500"/>
    </location>
</feature>
<reference evidence="7" key="2">
    <citation type="journal article" date="2022" name="Microbiol. Resour. Announc.">
        <title>Whole-Genome Sequence of Entomortierella parvispora E1425, a Mucoromycotan Fungus Associated with Burkholderiaceae-Related Endosymbiotic Bacteria.</title>
        <authorList>
            <person name="Herlambang A."/>
            <person name="Guo Y."/>
            <person name="Takashima Y."/>
            <person name="Narisawa K."/>
            <person name="Ohta H."/>
            <person name="Nishizawa T."/>
        </authorList>
    </citation>
    <scope>NUCLEOTIDE SEQUENCE</scope>
    <source>
        <strain evidence="7">E1425</strain>
    </source>
</reference>
<keyword evidence="2" id="KW-0285">Flavoprotein</keyword>
<dbReference type="PANTHER" id="PTHR47356:SF2">
    <property type="entry name" value="FAD-BINDING DOMAIN-CONTAINING PROTEIN-RELATED"/>
    <property type="match status" value="1"/>
</dbReference>
<feature type="region of interest" description="Disordered" evidence="5">
    <location>
        <begin position="462"/>
        <end position="500"/>
    </location>
</feature>
<dbReference type="EMBL" id="BQFW01000005">
    <property type="protein sequence ID" value="GJJ71328.1"/>
    <property type="molecule type" value="Genomic_DNA"/>
</dbReference>
<keyword evidence="8" id="KW-1185">Reference proteome</keyword>
<dbReference type="GO" id="GO:0004497">
    <property type="term" value="F:monooxygenase activity"/>
    <property type="evidence" value="ECO:0007669"/>
    <property type="project" value="InterPro"/>
</dbReference>